<protein>
    <recommendedName>
        <fullName evidence="1">CheW-like domain-containing protein</fullName>
    </recommendedName>
</protein>
<dbReference type="SUPFAM" id="SSF50341">
    <property type="entry name" value="CheW-like"/>
    <property type="match status" value="1"/>
</dbReference>
<evidence type="ECO:0000313" key="3">
    <source>
        <dbReference type="Proteomes" id="UP000224003"/>
    </source>
</evidence>
<dbReference type="EMBL" id="NUVX01000078">
    <property type="protein sequence ID" value="PFJ29353.1"/>
    <property type="molecule type" value="Genomic_DNA"/>
</dbReference>
<dbReference type="Proteomes" id="UP000224003">
    <property type="component" value="Unassembled WGS sequence"/>
</dbReference>
<dbReference type="PANTHER" id="PTHR22617:SF23">
    <property type="entry name" value="CHEMOTAXIS PROTEIN CHEW"/>
    <property type="match status" value="1"/>
</dbReference>
<evidence type="ECO:0000313" key="2">
    <source>
        <dbReference type="EMBL" id="PFJ29353.1"/>
    </source>
</evidence>
<feature type="domain" description="CheW-like" evidence="1">
    <location>
        <begin position="5"/>
        <end position="147"/>
    </location>
</feature>
<sequence>MRKKGHKYLVFYTSEEQFAININDIVIIEKVDCEQGDRFDKRIRKVNSYPDYIEGVFAYKRRIIPIVEFEYFLSGRKMIRHEENKIIIIKGKEIDYGILVSDVHSIIELQPDTFVHLYKEHPILMTEKHGEIYIIPDLEDILSAKDMRDIFRNIKNDKSY</sequence>
<dbReference type="GO" id="GO:0007165">
    <property type="term" value="P:signal transduction"/>
    <property type="evidence" value="ECO:0007669"/>
    <property type="project" value="InterPro"/>
</dbReference>
<dbReference type="Gene3D" id="2.40.50.180">
    <property type="entry name" value="CheA-289, Domain 4"/>
    <property type="match status" value="1"/>
</dbReference>
<dbReference type="InterPro" id="IPR039315">
    <property type="entry name" value="CheW"/>
</dbReference>
<dbReference type="InterPro" id="IPR002545">
    <property type="entry name" value="CheW-lke_dom"/>
</dbReference>
<comment type="caution">
    <text evidence="2">The sequence shown here is derived from an EMBL/GenBank/DDBJ whole genome shotgun (WGS) entry which is preliminary data.</text>
</comment>
<dbReference type="InterPro" id="IPR036061">
    <property type="entry name" value="CheW-like_dom_sf"/>
</dbReference>
<organism evidence="2 3">
    <name type="scientific">Bacillus thuringiensis</name>
    <dbReference type="NCBI Taxonomy" id="1428"/>
    <lineage>
        <taxon>Bacteria</taxon>
        <taxon>Bacillati</taxon>
        <taxon>Bacillota</taxon>
        <taxon>Bacilli</taxon>
        <taxon>Bacillales</taxon>
        <taxon>Bacillaceae</taxon>
        <taxon>Bacillus</taxon>
        <taxon>Bacillus cereus group</taxon>
    </lineage>
</organism>
<dbReference type="GO" id="GO:0005829">
    <property type="term" value="C:cytosol"/>
    <property type="evidence" value="ECO:0007669"/>
    <property type="project" value="TreeGrafter"/>
</dbReference>
<gene>
    <name evidence="2" type="ORF">COJ15_31685</name>
</gene>
<dbReference type="GO" id="GO:0006935">
    <property type="term" value="P:chemotaxis"/>
    <property type="evidence" value="ECO:0007669"/>
    <property type="project" value="InterPro"/>
</dbReference>
<accession>A0A9X6WGY8</accession>
<dbReference type="SMART" id="SM00260">
    <property type="entry name" value="CheW"/>
    <property type="match status" value="1"/>
</dbReference>
<dbReference type="PANTHER" id="PTHR22617">
    <property type="entry name" value="CHEMOTAXIS SENSOR HISTIDINE KINASE-RELATED"/>
    <property type="match status" value="1"/>
</dbReference>
<dbReference type="Pfam" id="PF01584">
    <property type="entry name" value="CheW"/>
    <property type="match status" value="1"/>
</dbReference>
<reference evidence="2 3" key="1">
    <citation type="submission" date="2017-09" db="EMBL/GenBank/DDBJ databases">
        <title>Large-scale bioinformatics analysis of Bacillus genomes uncovers conserved roles of natural products in bacterial physiology.</title>
        <authorList>
            <consortium name="Agbiome Team Llc"/>
            <person name="Bleich R.M."/>
            <person name="Grubbs K.J."/>
            <person name="Santa Maria K.C."/>
            <person name="Allen S.E."/>
            <person name="Farag S."/>
            <person name="Shank E.A."/>
            <person name="Bowers A."/>
        </authorList>
    </citation>
    <scope>NUCLEOTIDE SEQUENCE [LARGE SCALE GENOMIC DNA]</scope>
    <source>
        <strain evidence="2 3">AFS085496</strain>
    </source>
</reference>
<name>A0A9X6WGY8_BACTU</name>
<dbReference type="PROSITE" id="PS50851">
    <property type="entry name" value="CHEW"/>
    <property type="match status" value="1"/>
</dbReference>
<dbReference type="RefSeq" id="WP_098517593.1">
    <property type="nucleotide sequence ID" value="NZ_NUVX01000078.1"/>
</dbReference>
<evidence type="ECO:0000259" key="1">
    <source>
        <dbReference type="PROSITE" id="PS50851"/>
    </source>
</evidence>
<dbReference type="Gene3D" id="2.30.30.40">
    <property type="entry name" value="SH3 Domains"/>
    <property type="match status" value="1"/>
</dbReference>
<dbReference type="AlphaFoldDB" id="A0A9X6WGY8"/>
<proteinExistence type="predicted"/>